<dbReference type="EMBL" id="CP003842">
    <property type="protein sequence ID" value="AFS80503.1"/>
    <property type="molecule type" value="Genomic_DNA"/>
</dbReference>
<organism evidence="1 2">
    <name type="scientific">Candidatus Nitrosopumilus koreensis AR1</name>
    <dbReference type="NCBI Taxonomy" id="1229908"/>
    <lineage>
        <taxon>Archaea</taxon>
        <taxon>Nitrososphaerota</taxon>
        <taxon>Nitrososphaeria</taxon>
        <taxon>Nitrosopumilales</taxon>
        <taxon>Nitrosopumilaceae</taxon>
        <taxon>Nitrosopumilus</taxon>
    </lineage>
</organism>
<proteinExistence type="predicted"/>
<reference evidence="1 2" key="1">
    <citation type="journal article" date="2012" name="J. Bacteriol.">
        <title>Draft Genome Sequence of an Ammonia-Oxidizing Archaeon, "Candidatus Nitrosopumilus koreensis" AR1, from Marine Sediment.</title>
        <authorList>
            <person name="Park S.J."/>
            <person name="Kim J.G."/>
            <person name="Jung M.Y."/>
            <person name="Kim S.J."/>
            <person name="Cha I.T."/>
            <person name="Kwon K."/>
            <person name="Lee J.H."/>
            <person name="Rhee S.K."/>
        </authorList>
    </citation>
    <scope>NUCLEOTIDE SEQUENCE [LARGE SCALE GENOMIC DNA]</scope>
    <source>
        <strain evidence="1 2">AR1</strain>
    </source>
</reference>
<dbReference type="Proteomes" id="UP000006101">
    <property type="component" value="Chromosome"/>
</dbReference>
<accession>K0B371</accession>
<evidence type="ECO:0000313" key="2">
    <source>
        <dbReference type="Proteomes" id="UP000006101"/>
    </source>
</evidence>
<dbReference type="RefSeq" id="WP_014962892.1">
    <property type="nucleotide sequence ID" value="NC_018655.1"/>
</dbReference>
<gene>
    <name evidence="1" type="ORF">NKOR_03045</name>
</gene>
<evidence type="ECO:0000313" key="1">
    <source>
        <dbReference type="EMBL" id="AFS80503.1"/>
    </source>
</evidence>
<keyword evidence="2" id="KW-1185">Reference proteome</keyword>
<dbReference type="PATRIC" id="fig|1229908.8.peg.651"/>
<dbReference type="GeneID" id="13726051"/>
<name>K0B371_9ARCH</name>
<protein>
    <submittedName>
        <fullName evidence="1">Uncharacterized protein</fullName>
    </submittedName>
</protein>
<dbReference type="AlphaFoldDB" id="K0B371"/>
<sequence length="187" mass="21682">MVSPLLVLLMIVASAIIVVSHSTEYVIASSIVCSGDNTIQWNENLQTKVCVVGDDPTTFTLDCFSICENDARKNPFWNNWVPAEHYEVKLMPAIDQRMENDKITFHGYTRTHYLFDDIMKHEENRADLIYSNFNNPDFSKQDNYVSMEPNSYVSRSQDPLLQKELKIQDDKAKILLEHLLSLRNTRY</sequence>
<dbReference type="KEGG" id="nkr:NKOR_03045"/>
<dbReference type="HOGENOM" id="CLU_1444619_0_0_2"/>